<evidence type="ECO:0000256" key="6">
    <source>
        <dbReference type="ARBA" id="ARBA00022989"/>
    </source>
</evidence>
<reference evidence="14" key="1">
    <citation type="submission" date="2023-11" db="UniProtKB">
        <authorList>
            <consortium name="WormBaseParasite"/>
        </authorList>
    </citation>
    <scope>IDENTIFICATION</scope>
</reference>
<name>A0AA85A894_9TREM</name>
<dbReference type="GO" id="GO:0005789">
    <property type="term" value="C:endoplasmic reticulum membrane"/>
    <property type="evidence" value="ECO:0007669"/>
    <property type="project" value="UniProtKB-SubCell"/>
</dbReference>
<organism evidence="13 14">
    <name type="scientific">Schistosoma margrebowiei</name>
    <dbReference type="NCBI Taxonomy" id="48269"/>
    <lineage>
        <taxon>Eukaryota</taxon>
        <taxon>Metazoa</taxon>
        <taxon>Spiralia</taxon>
        <taxon>Lophotrochozoa</taxon>
        <taxon>Platyhelminthes</taxon>
        <taxon>Trematoda</taxon>
        <taxon>Digenea</taxon>
        <taxon>Strigeidida</taxon>
        <taxon>Schistosomatoidea</taxon>
        <taxon>Schistosomatidae</taxon>
        <taxon>Schistosoma</taxon>
    </lineage>
</organism>
<protein>
    <recommendedName>
        <fullName evidence="10">Alpha-1,3/1,6-mannosyltransferase ALG2</fullName>
        <ecNumber evidence="10">2.4.1.132</ecNumber>
        <ecNumber evidence="10">2.4.1.257</ecNumber>
    </recommendedName>
    <alternativeName>
        <fullName evidence="10">GDP-Man:Man(1)GlcNAc(2)-PP-Dol alpha-1,3-mannosyltransferase</fullName>
    </alternativeName>
</protein>
<evidence type="ECO:0000256" key="5">
    <source>
        <dbReference type="ARBA" id="ARBA00022824"/>
    </source>
</evidence>
<dbReference type="InterPro" id="IPR028098">
    <property type="entry name" value="Glyco_trans_4-like_N"/>
</dbReference>
<keyword evidence="2 10" id="KW-0328">Glycosyltransferase</keyword>
<comment type="catalytic activity">
    <reaction evidence="8 10">
        <text>a beta-D-Man-(1-&gt;4)-beta-D-GlcNAc-(1-&gt;4)-alpha-D-GlcNAc-diphospho-di-trans,poly-cis-dolichol + GDP-alpha-D-mannose = an alpha-D-Man-(1-&gt;3)-beta-D-Man-(1-&gt;4)-beta-D-GlcNAc-(1-&gt;4)-alpha-D-GlcNAc-diphospho-di-trans,poly-cis-dolichol + GDP + H(+)</text>
        <dbReference type="Rhea" id="RHEA:29515"/>
        <dbReference type="Rhea" id="RHEA-COMP:19511"/>
        <dbReference type="Rhea" id="RHEA-COMP:19513"/>
        <dbReference type="ChEBI" id="CHEBI:15378"/>
        <dbReference type="ChEBI" id="CHEBI:57527"/>
        <dbReference type="ChEBI" id="CHEBI:58189"/>
        <dbReference type="ChEBI" id="CHEBI:58472"/>
        <dbReference type="ChEBI" id="CHEBI:132510"/>
        <dbReference type="EC" id="2.4.1.132"/>
    </reaction>
    <physiologicalReaction direction="left-to-right" evidence="8 10">
        <dbReference type="Rhea" id="RHEA:29516"/>
    </physiologicalReaction>
</comment>
<dbReference type="Pfam" id="PF00534">
    <property type="entry name" value="Glycos_transf_1"/>
    <property type="match status" value="1"/>
</dbReference>
<dbReference type="AlphaFoldDB" id="A0AA85A894"/>
<feature type="domain" description="Glycosyltransferase subfamily 4-like N-terminal" evidence="12">
    <location>
        <begin position="14"/>
        <end position="174"/>
    </location>
</feature>
<dbReference type="Pfam" id="PF13439">
    <property type="entry name" value="Glyco_transf_4"/>
    <property type="match status" value="1"/>
</dbReference>
<evidence type="ECO:0000313" key="13">
    <source>
        <dbReference type="Proteomes" id="UP000050790"/>
    </source>
</evidence>
<dbReference type="EC" id="2.4.1.257" evidence="10"/>
<dbReference type="PANTHER" id="PTHR45918">
    <property type="entry name" value="ALPHA-1,3/1,6-MANNOSYLTRANSFERASE ALG2"/>
    <property type="match status" value="1"/>
</dbReference>
<keyword evidence="4 10" id="KW-0812">Transmembrane</keyword>
<evidence type="ECO:0000256" key="10">
    <source>
        <dbReference type="RuleBase" id="RU367136"/>
    </source>
</evidence>
<accession>A0AA85A894</accession>
<evidence type="ECO:0000256" key="2">
    <source>
        <dbReference type="ARBA" id="ARBA00022676"/>
    </source>
</evidence>
<dbReference type="Proteomes" id="UP000050790">
    <property type="component" value="Unassembled WGS sequence"/>
</dbReference>
<dbReference type="InterPro" id="IPR001296">
    <property type="entry name" value="Glyco_trans_1"/>
</dbReference>
<proteinExistence type="inferred from homology"/>
<evidence type="ECO:0000259" key="11">
    <source>
        <dbReference type="Pfam" id="PF00534"/>
    </source>
</evidence>
<comment type="similarity">
    <text evidence="10">Belongs to the glycosyltransferase group 1 family.</text>
</comment>
<evidence type="ECO:0000313" key="14">
    <source>
        <dbReference type="WBParaSite" id="SMRG1_69690.1"/>
    </source>
</evidence>
<comment type="function">
    <text evidence="10">Mannosylates Man(2)GlcNAc(2)-dolichol diphosphate and Man(1)GlcNAc(2)-dolichol diphosphate to form Man(3)GlcNAc(2)-dolichol diphosphate.</text>
</comment>
<dbReference type="WBParaSite" id="SMRG1_69690.1">
    <property type="protein sequence ID" value="SMRG1_69690.1"/>
    <property type="gene ID" value="SMRG1_69690"/>
</dbReference>
<keyword evidence="5" id="KW-0256">Endoplasmic reticulum</keyword>
<feature type="domain" description="Glycosyl transferase family 1" evidence="11">
    <location>
        <begin position="224"/>
        <end position="403"/>
    </location>
</feature>
<evidence type="ECO:0000256" key="1">
    <source>
        <dbReference type="ARBA" id="ARBA00004922"/>
    </source>
</evidence>
<keyword evidence="3 10" id="KW-0808">Transferase</keyword>
<dbReference type="PANTHER" id="PTHR45918:SF1">
    <property type="entry name" value="ALPHA-1,3_1,6-MANNOSYLTRANSFERASE ALG2"/>
    <property type="match status" value="1"/>
</dbReference>
<keyword evidence="7 10" id="KW-0472">Membrane</keyword>
<evidence type="ECO:0000259" key="12">
    <source>
        <dbReference type="Pfam" id="PF13439"/>
    </source>
</evidence>
<dbReference type="InterPro" id="IPR027054">
    <property type="entry name" value="ALG2"/>
</dbReference>
<dbReference type="EC" id="2.4.1.132" evidence="10"/>
<dbReference type="SUPFAM" id="SSF53756">
    <property type="entry name" value="UDP-Glycosyltransferase/glycogen phosphorylase"/>
    <property type="match status" value="1"/>
</dbReference>
<feature type="transmembrane region" description="Helical" evidence="10">
    <location>
        <begin position="69"/>
        <end position="91"/>
    </location>
</feature>
<dbReference type="GO" id="GO:0004378">
    <property type="term" value="F:GDP-Man:Man(1)GlcNAc(2)-PP-Dol alpha-1,3-mannosyltransferase activity"/>
    <property type="evidence" value="ECO:0007669"/>
    <property type="project" value="UniProtKB-UniRule"/>
</dbReference>
<evidence type="ECO:0000256" key="9">
    <source>
        <dbReference type="ARBA" id="ARBA00045104"/>
    </source>
</evidence>
<evidence type="ECO:0000256" key="8">
    <source>
        <dbReference type="ARBA" id="ARBA00045103"/>
    </source>
</evidence>
<comment type="pathway">
    <text evidence="1 10">Protein modification; protein glycosylation.</text>
</comment>
<dbReference type="GO" id="GO:0102704">
    <property type="term" value="F:GDP-Man:Man(2)GlcNAc(2)-PP-Dol alpha-1,6-mannosyltransferase activity"/>
    <property type="evidence" value="ECO:0007669"/>
    <property type="project" value="UniProtKB-UniRule"/>
</dbReference>
<keyword evidence="6 10" id="KW-1133">Transmembrane helix</keyword>
<evidence type="ECO:0000256" key="3">
    <source>
        <dbReference type="ARBA" id="ARBA00022679"/>
    </source>
</evidence>
<evidence type="ECO:0000256" key="7">
    <source>
        <dbReference type="ARBA" id="ARBA00023136"/>
    </source>
</evidence>
<evidence type="ECO:0000256" key="4">
    <source>
        <dbReference type="ARBA" id="ARBA00022692"/>
    </source>
</evidence>
<dbReference type="Gene3D" id="3.40.50.2000">
    <property type="entry name" value="Glycogen Phosphorylase B"/>
    <property type="match status" value="2"/>
</dbReference>
<sequence length="435" mass="49490">MPKQIVFLHPDLGIGGAERLIVDSAVALESCGYNVSIITNHHDPKHCFEETLQSNLSVTVVADWFPRSIFGYMTALCAYIRLILATLYLLFYEKKPDVTFVDQISAPMILLRAFGYKTIFYCHFPDLLLTKNKKFLLKKLYRIPIDYIEQLSTGMADIVLVNSKFTSNVFRETFTSLNHVQLRILYPIANEKSLCLPTSAQFQSDHQSKYEYRKYLSSETIPEKAKIIFVSINRYERKKNLSLALYSLEYLITHWDQLIDSTVEIKPENVHLIIAGGYDRRVIENVEYYTELVNLSQTLKVSENVTFMCSCSSEIKPLLIASSDAVIYTPDKEHFGIVPIEAMSLSRAVIALDSGGPKETVLHGSTGFLCTVHPIKQLPQTMATYLSKFVNDPELADRLGKAGCERVREKFSSTTFKRELQTIVSDLISEDQGWQ</sequence>
<comment type="catalytic activity">
    <reaction evidence="9 10">
        <text>an alpha-D-Man-(1-&gt;3)-beta-D-Man-(1-&gt;4)-beta-D-GlcNAc-(1-&gt;4)-alpha-D-GlcNAc-diphospho-di-trans,poly-cis-dolichol + GDP-alpha-D-mannose = an alpha-D-Man-(1-&gt;3)-[alpha-D-Man-(1-&gt;6)]-beta-D-Man-(1-&gt;4)-beta-D-GlcNAc-(1-&gt;4)-alpha-D-GlcNAc-diphospho-di-trans,poly-cis-dolichol + GDP + H(+)</text>
        <dbReference type="Rhea" id="RHEA:29519"/>
        <dbReference type="Rhea" id="RHEA-COMP:19513"/>
        <dbReference type="Rhea" id="RHEA-COMP:19515"/>
        <dbReference type="ChEBI" id="CHEBI:15378"/>
        <dbReference type="ChEBI" id="CHEBI:57527"/>
        <dbReference type="ChEBI" id="CHEBI:58189"/>
        <dbReference type="ChEBI" id="CHEBI:132510"/>
        <dbReference type="ChEBI" id="CHEBI:132511"/>
        <dbReference type="EC" id="2.4.1.257"/>
    </reaction>
    <physiologicalReaction direction="left-to-right" evidence="9 10">
        <dbReference type="Rhea" id="RHEA:29520"/>
    </physiologicalReaction>
</comment>
<comment type="subcellular location">
    <subcellularLocation>
        <location evidence="10">Endoplasmic reticulum membrane</location>
        <topology evidence="10">Single-pass membrane protein</topology>
    </subcellularLocation>
</comment>